<dbReference type="AlphaFoldDB" id="A0A2I1GXR5"/>
<evidence type="ECO:0000313" key="2">
    <source>
        <dbReference type="Proteomes" id="UP000234323"/>
    </source>
</evidence>
<reference evidence="1 2" key="1">
    <citation type="submission" date="2015-10" db="EMBL/GenBank/DDBJ databases">
        <title>Genome analyses suggest a sexual origin of heterokaryosis in a supposedly ancient asexual fungus.</title>
        <authorList>
            <person name="Ropars J."/>
            <person name="Sedzielewska K."/>
            <person name="Noel J."/>
            <person name="Charron P."/>
            <person name="Farinelli L."/>
            <person name="Marton T."/>
            <person name="Kruger M."/>
            <person name="Pelin A."/>
            <person name="Brachmann A."/>
            <person name="Corradi N."/>
        </authorList>
    </citation>
    <scope>NUCLEOTIDE SEQUENCE [LARGE SCALE GENOMIC DNA]</scope>
    <source>
        <strain evidence="1 2">A4</strain>
    </source>
</reference>
<proteinExistence type="predicted"/>
<comment type="caution">
    <text evidence="1">The sequence shown here is derived from an EMBL/GenBank/DDBJ whole genome shotgun (WGS) entry which is preliminary data.</text>
</comment>
<accession>A0A2I1GXR5</accession>
<sequence>MFIVFDKDLEVLYVNIFYRIERLTEETSLIEEMKLKHEAEINLLKQLNIELEFVKAR</sequence>
<keyword evidence="2" id="KW-1185">Reference proteome</keyword>
<organism evidence="1 2">
    <name type="scientific">Rhizophagus irregularis</name>
    <dbReference type="NCBI Taxonomy" id="588596"/>
    <lineage>
        <taxon>Eukaryota</taxon>
        <taxon>Fungi</taxon>
        <taxon>Fungi incertae sedis</taxon>
        <taxon>Mucoromycota</taxon>
        <taxon>Glomeromycotina</taxon>
        <taxon>Glomeromycetes</taxon>
        <taxon>Glomerales</taxon>
        <taxon>Glomeraceae</taxon>
        <taxon>Rhizophagus</taxon>
    </lineage>
</organism>
<dbReference type="Proteomes" id="UP000234323">
    <property type="component" value="Unassembled WGS sequence"/>
</dbReference>
<gene>
    <name evidence="1" type="ORF">RhiirA4_468447</name>
</gene>
<evidence type="ECO:0000313" key="1">
    <source>
        <dbReference type="EMBL" id="PKY51419.1"/>
    </source>
</evidence>
<protein>
    <submittedName>
        <fullName evidence="1">Uncharacterized protein</fullName>
    </submittedName>
</protein>
<dbReference type="EMBL" id="LLXI01001023">
    <property type="protein sequence ID" value="PKY51419.1"/>
    <property type="molecule type" value="Genomic_DNA"/>
</dbReference>
<name>A0A2I1GXR5_9GLOM</name>